<evidence type="ECO:0000313" key="2">
    <source>
        <dbReference type="Proteomes" id="UP000248329"/>
    </source>
</evidence>
<organism evidence="1 2">
    <name type="scientific">Candidatus Methanogaster sp</name>
    <dbReference type="NCBI Taxonomy" id="3386292"/>
    <lineage>
        <taxon>Archaea</taxon>
        <taxon>Methanobacteriati</taxon>
        <taxon>Methanobacteriota</taxon>
        <taxon>Stenosarchaea group</taxon>
        <taxon>Methanomicrobia</taxon>
        <taxon>Methanosarcinales</taxon>
        <taxon>ANME-2 cluster</taxon>
        <taxon>Candidatus Methanogasteraceae</taxon>
        <taxon>Candidatus Methanogaster</taxon>
    </lineage>
</organism>
<dbReference type="Proteomes" id="UP000248329">
    <property type="component" value="Unassembled WGS sequence"/>
</dbReference>
<proteinExistence type="predicted"/>
<dbReference type="EMBL" id="PQXF01000033">
    <property type="protein sequence ID" value="PXF58708.1"/>
    <property type="molecule type" value="Genomic_DNA"/>
</dbReference>
<comment type="caution">
    <text evidence="1">The sequence shown here is derived from an EMBL/GenBank/DDBJ whole genome shotgun (WGS) entry which is preliminary data.</text>
</comment>
<accession>A0AC61L001</accession>
<reference evidence="1" key="1">
    <citation type="submission" date="2018-01" db="EMBL/GenBank/DDBJ databases">
        <authorList>
            <person name="Krukenberg V."/>
        </authorList>
    </citation>
    <scope>NUCLEOTIDE SEQUENCE</scope>
    <source>
        <strain evidence="1">E20ANME2</strain>
    </source>
</reference>
<evidence type="ECO:0000313" key="1">
    <source>
        <dbReference type="EMBL" id="PXF58708.1"/>
    </source>
</evidence>
<protein>
    <submittedName>
        <fullName evidence="1">Uncharacterized protein</fullName>
    </submittedName>
</protein>
<sequence>MIPKWMCALGISFISHMSILFVIIVVVTFQARDFDLGRTLVITAAYMAFMVVYFAVLFIVFKRKIDAAK</sequence>
<gene>
    <name evidence="1" type="ORF">C4B59_12825</name>
</gene>
<name>A0AC61L001_9EURY</name>